<keyword evidence="2 5" id="KW-0812">Transmembrane</keyword>
<feature type="transmembrane region" description="Helical" evidence="5">
    <location>
        <begin position="170"/>
        <end position="192"/>
    </location>
</feature>
<dbReference type="SUPFAM" id="SSF103473">
    <property type="entry name" value="MFS general substrate transporter"/>
    <property type="match status" value="1"/>
</dbReference>
<evidence type="ECO:0000256" key="2">
    <source>
        <dbReference type="ARBA" id="ARBA00022692"/>
    </source>
</evidence>
<dbReference type="PANTHER" id="PTHR11662:SF285">
    <property type="entry name" value="HEXURONATE TRANSPORTER"/>
    <property type="match status" value="1"/>
</dbReference>
<dbReference type="EMBL" id="JAHESF010000046">
    <property type="protein sequence ID" value="MBT1700692.1"/>
    <property type="molecule type" value="Genomic_DNA"/>
</dbReference>
<dbReference type="GO" id="GO:0015134">
    <property type="term" value="F:hexuronate transmembrane transporter activity"/>
    <property type="evidence" value="ECO:0007669"/>
    <property type="project" value="TreeGrafter"/>
</dbReference>
<reference evidence="7 8" key="1">
    <citation type="submission" date="2021-05" db="EMBL/GenBank/DDBJ databases">
        <title>A Polyphasic approach of four new species of the genus Ohtaekwangia: Ohtaekwangia histidinii sp. nov., Ohtaekwangia cretensis sp. nov., Ohtaekwangia indiensis sp. nov., Ohtaekwangia reichenbachii sp. nov. from diverse environment.</title>
        <authorList>
            <person name="Octaviana S."/>
        </authorList>
    </citation>
    <scope>NUCLEOTIDE SEQUENCE [LARGE SCALE GENOMIC DNA]</scope>
    <source>
        <strain evidence="7 8">PWU4</strain>
    </source>
</reference>
<proteinExistence type="predicted"/>
<accession>A0AAP2DTG7</accession>
<feature type="transmembrane region" description="Helical" evidence="5">
    <location>
        <begin position="20"/>
        <end position="41"/>
    </location>
</feature>
<dbReference type="InterPro" id="IPR050382">
    <property type="entry name" value="MFS_Na/Anion_cotransporter"/>
</dbReference>
<comment type="caution">
    <text evidence="7">The sequence shown here is derived from an EMBL/GenBank/DDBJ whole genome shotgun (WGS) entry which is preliminary data.</text>
</comment>
<keyword evidence="4 5" id="KW-0472">Membrane</keyword>
<comment type="subcellular location">
    <subcellularLocation>
        <location evidence="1">Membrane</location>
        <topology evidence="1">Multi-pass membrane protein</topology>
    </subcellularLocation>
</comment>
<gene>
    <name evidence="7" type="ORF">KK083_27630</name>
</gene>
<dbReference type="RefSeq" id="WP_254169380.1">
    <property type="nucleotide sequence ID" value="NZ_JAHESF010000046.1"/>
</dbReference>
<feature type="transmembrane region" description="Helical" evidence="5">
    <location>
        <begin position="413"/>
        <end position="434"/>
    </location>
</feature>
<dbReference type="AlphaFoldDB" id="A0AAP2DTG7"/>
<dbReference type="InterPro" id="IPR011701">
    <property type="entry name" value="MFS"/>
</dbReference>
<feature type="transmembrane region" description="Helical" evidence="5">
    <location>
        <begin position="315"/>
        <end position="333"/>
    </location>
</feature>
<dbReference type="PANTHER" id="PTHR11662">
    <property type="entry name" value="SOLUTE CARRIER FAMILY 17"/>
    <property type="match status" value="1"/>
</dbReference>
<dbReference type="InterPro" id="IPR020846">
    <property type="entry name" value="MFS_dom"/>
</dbReference>
<evidence type="ECO:0000313" key="8">
    <source>
        <dbReference type="Proteomes" id="UP001319200"/>
    </source>
</evidence>
<feature type="domain" description="Major facilitator superfamily (MFS) profile" evidence="6">
    <location>
        <begin position="20"/>
        <end position="438"/>
    </location>
</feature>
<dbReference type="InterPro" id="IPR036259">
    <property type="entry name" value="MFS_trans_sf"/>
</dbReference>
<dbReference type="GO" id="GO:0016020">
    <property type="term" value="C:membrane"/>
    <property type="evidence" value="ECO:0007669"/>
    <property type="project" value="UniProtKB-SubCell"/>
</dbReference>
<feature type="transmembrane region" description="Helical" evidence="5">
    <location>
        <begin position="242"/>
        <end position="262"/>
    </location>
</feature>
<dbReference type="Proteomes" id="UP001319200">
    <property type="component" value="Unassembled WGS sequence"/>
</dbReference>
<sequence>MKPPGQQAIANPVTNYRWTICALVFFATTINYLDRAVISLLKSDLTREFSWNDGDYANIEIAFKLAYAIGLLGAGRLIDKLGTKLGYFLATLFWSLAAVGHALVRGTVGFIVARGALGLTEAGNFPAAIKATAEWFPKKERALATGIFNSGANIGAIVAPLSVPFIAAEWGWQAAFVITGSFGFIWLVLWFFMYEVPSRHKKLSKEEYDFIHSDRDATTEVQSTEAEPRVSWFRLLGFRQTWAFVIGKFLTDPIWWFYLFWLPDFLESQYGIKGTAMAVPVAAVYLISTIGSVAGGWLPFKLINNNWQVFKARKTSMLIYAVLVIPIVFAQILGQLNVWLAVGVIGLAASAHQAWSANIFTTVSDMFPKRAVGSVTGIGGMFGSLGGILLSALVQKNLFVYYRSIGEIETAYYIMFIICGAAYLLAWLIMHFLVPKMEPVKLQ</sequence>
<feature type="transmembrane region" description="Helical" evidence="5">
    <location>
        <begin position="372"/>
        <end position="393"/>
    </location>
</feature>
<evidence type="ECO:0000256" key="4">
    <source>
        <dbReference type="ARBA" id="ARBA00023136"/>
    </source>
</evidence>
<dbReference type="PROSITE" id="PS50850">
    <property type="entry name" value="MFS"/>
    <property type="match status" value="1"/>
</dbReference>
<feature type="transmembrane region" description="Helical" evidence="5">
    <location>
        <begin position="61"/>
        <end position="78"/>
    </location>
</feature>
<evidence type="ECO:0000256" key="3">
    <source>
        <dbReference type="ARBA" id="ARBA00022989"/>
    </source>
</evidence>
<name>A0AAP2DTG7_9BACT</name>
<keyword evidence="8" id="KW-1185">Reference proteome</keyword>
<evidence type="ECO:0000259" key="6">
    <source>
        <dbReference type="PROSITE" id="PS50850"/>
    </source>
</evidence>
<organism evidence="7 8">
    <name type="scientific">Chryseosolibacter histidini</name>
    <dbReference type="NCBI Taxonomy" id="2782349"/>
    <lineage>
        <taxon>Bacteria</taxon>
        <taxon>Pseudomonadati</taxon>
        <taxon>Bacteroidota</taxon>
        <taxon>Cytophagia</taxon>
        <taxon>Cytophagales</taxon>
        <taxon>Chryseotaleaceae</taxon>
        <taxon>Chryseosolibacter</taxon>
    </lineage>
</organism>
<evidence type="ECO:0000313" key="7">
    <source>
        <dbReference type="EMBL" id="MBT1700692.1"/>
    </source>
</evidence>
<dbReference type="Gene3D" id="1.20.1250.20">
    <property type="entry name" value="MFS general substrate transporter like domains"/>
    <property type="match status" value="2"/>
</dbReference>
<keyword evidence="3 5" id="KW-1133">Transmembrane helix</keyword>
<dbReference type="CDD" id="cd17319">
    <property type="entry name" value="MFS_ExuT_GudP_like"/>
    <property type="match status" value="1"/>
</dbReference>
<protein>
    <submittedName>
        <fullName evidence="7">MFS transporter</fullName>
    </submittedName>
</protein>
<evidence type="ECO:0000256" key="5">
    <source>
        <dbReference type="SAM" id="Phobius"/>
    </source>
</evidence>
<feature type="transmembrane region" description="Helical" evidence="5">
    <location>
        <begin position="282"/>
        <end position="303"/>
    </location>
</feature>
<feature type="transmembrane region" description="Helical" evidence="5">
    <location>
        <begin position="85"/>
        <end position="104"/>
    </location>
</feature>
<evidence type="ECO:0000256" key="1">
    <source>
        <dbReference type="ARBA" id="ARBA00004141"/>
    </source>
</evidence>
<dbReference type="Pfam" id="PF07690">
    <property type="entry name" value="MFS_1"/>
    <property type="match status" value="1"/>
</dbReference>